<dbReference type="Gene3D" id="3.40.640.10">
    <property type="entry name" value="Type I PLP-dependent aspartate aminotransferase-like (Major domain)"/>
    <property type="match status" value="1"/>
</dbReference>
<dbReference type="PANTHER" id="PTHR45677">
    <property type="entry name" value="GLUTAMATE DECARBOXYLASE-RELATED"/>
    <property type="match status" value="1"/>
</dbReference>
<dbReference type="GeneID" id="106808245"/>
<dbReference type="Pfam" id="PF00282">
    <property type="entry name" value="Pyridoxal_deC"/>
    <property type="match status" value="1"/>
</dbReference>
<name>A0ABM1E2E0_PRICU</name>
<comment type="similarity">
    <text evidence="2 6">Belongs to the group II decarboxylase family.</text>
</comment>
<keyword evidence="5 6" id="KW-0456">Lyase</keyword>
<evidence type="ECO:0000256" key="1">
    <source>
        <dbReference type="ARBA" id="ARBA00001933"/>
    </source>
</evidence>
<evidence type="ECO:0000256" key="5">
    <source>
        <dbReference type="ARBA" id="ARBA00023239"/>
    </source>
</evidence>
<sequence>MYGLVTARYKKYPMVKTEGVQSLPRMAVFGSEQSDTSLQRIASLVGLGLDNVVLIETDNRGCMDPIALDKAISRATKEGVVPILVCATSGTPTLGSCDALDRIANVCQNHQVWLHVDAYNLGGVLLSDVHRHLMHGINMADSVAWSPHGLLGVPLDCTVFLIKEKGLLDSCNKLEATYLFQRDKFYDVAYDIGDQSVQCGRKVDSGKLWIMWKAKGDIGMAKLVESAFTQARYFMDELTIRDGFRPVLPEFQGNKVGFWYIPPRHRNMNETEDWWAEIGKVSLAIKKRLTLKGSVILNCESVKRKGLSHFLQLTTDSSSPVSQQGVKVVLDEIVNAGNNL</sequence>
<evidence type="ECO:0000256" key="4">
    <source>
        <dbReference type="ARBA" id="ARBA00022898"/>
    </source>
</evidence>
<reference evidence="8" key="1">
    <citation type="submission" date="2025-08" db="UniProtKB">
        <authorList>
            <consortium name="RefSeq"/>
        </authorList>
    </citation>
    <scope>IDENTIFICATION</scope>
</reference>
<dbReference type="RefSeq" id="XP_014666361.1">
    <property type="nucleotide sequence ID" value="XM_014810875.1"/>
</dbReference>
<evidence type="ECO:0000256" key="6">
    <source>
        <dbReference type="RuleBase" id="RU000382"/>
    </source>
</evidence>
<dbReference type="SUPFAM" id="SSF53383">
    <property type="entry name" value="PLP-dependent transferases"/>
    <property type="match status" value="1"/>
</dbReference>
<evidence type="ECO:0000256" key="2">
    <source>
        <dbReference type="ARBA" id="ARBA00009533"/>
    </source>
</evidence>
<dbReference type="Proteomes" id="UP000695022">
    <property type="component" value="Unplaced"/>
</dbReference>
<organism evidence="7 8">
    <name type="scientific">Priapulus caudatus</name>
    <name type="common">Priapulid worm</name>
    <dbReference type="NCBI Taxonomy" id="37621"/>
    <lineage>
        <taxon>Eukaryota</taxon>
        <taxon>Metazoa</taxon>
        <taxon>Ecdysozoa</taxon>
        <taxon>Scalidophora</taxon>
        <taxon>Priapulida</taxon>
        <taxon>Priapulimorpha</taxon>
        <taxon>Priapulimorphida</taxon>
        <taxon>Priapulidae</taxon>
        <taxon>Priapulus</taxon>
    </lineage>
</organism>
<evidence type="ECO:0000256" key="3">
    <source>
        <dbReference type="ARBA" id="ARBA00022793"/>
    </source>
</evidence>
<comment type="cofactor">
    <cofactor evidence="1 6">
        <name>pyridoxal 5'-phosphate</name>
        <dbReference type="ChEBI" id="CHEBI:597326"/>
    </cofactor>
</comment>
<keyword evidence="7" id="KW-1185">Reference proteome</keyword>
<proteinExistence type="inferred from homology"/>
<keyword evidence="4 6" id="KW-0663">Pyridoxal phosphate</keyword>
<accession>A0ABM1E2E0</accession>
<evidence type="ECO:0000313" key="7">
    <source>
        <dbReference type="Proteomes" id="UP000695022"/>
    </source>
</evidence>
<evidence type="ECO:0000313" key="8">
    <source>
        <dbReference type="RefSeq" id="XP_014666361.1"/>
    </source>
</evidence>
<dbReference type="InterPro" id="IPR015424">
    <property type="entry name" value="PyrdxlP-dep_Trfase"/>
</dbReference>
<dbReference type="InterPro" id="IPR015421">
    <property type="entry name" value="PyrdxlP-dep_Trfase_major"/>
</dbReference>
<protein>
    <submittedName>
        <fullName evidence="8">Acidic amino acid decarboxylase GADL1-like isoform X1</fullName>
    </submittedName>
</protein>
<keyword evidence="3" id="KW-0210">Decarboxylase</keyword>
<dbReference type="InterPro" id="IPR002129">
    <property type="entry name" value="PyrdxlP-dep_de-COase"/>
</dbReference>
<dbReference type="PANTHER" id="PTHR45677:SF8">
    <property type="entry name" value="CYSTEINE SULFINIC ACID DECARBOXYLASE"/>
    <property type="match status" value="1"/>
</dbReference>
<dbReference type="Gene3D" id="3.90.1150.170">
    <property type="match status" value="1"/>
</dbReference>
<gene>
    <name evidence="8" type="primary">LOC106808245</name>
</gene>